<dbReference type="AlphaFoldDB" id="A0A8B9SR33"/>
<reference evidence="1" key="2">
    <citation type="submission" date="2025-08" db="UniProtKB">
        <authorList>
            <consortium name="Ensembl"/>
        </authorList>
    </citation>
    <scope>IDENTIFICATION</scope>
</reference>
<name>A0A8B9SR33_ANAPL</name>
<proteinExistence type="predicted"/>
<reference evidence="1" key="3">
    <citation type="submission" date="2025-09" db="UniProtKB">
        <authorList>
            <consortium name="Ensembl"/>
        </authorList>
    </citation>
    <scope>IDENTIFICATION</scope>
</reference>
<dbReference type="PANTHER" id="PTHR46498">
    <property type="entry name" value="GTP-BINDING PROTEIN 8"/>
    <property type="match status" value="1"/>
</dbReference>
<dbReference type="GO" id="GO:0005739">
    <property type="term" value="C:mitochondrion"/>
    <property type="evidence" value="ECO:0007669"/>
    <property type="project" value="TreeGrafter"/>
</dbReference>
<dbReference type="InterPro" id="IPR027417">
    <property type="entry name" value="P-loop_NTPase"/>
</dbReference>
<dbReference type="SUPFAM" id="SSF52540">
    <property type="entry name" value="P-loop containing nucleoside triphosphate hydrolases"/>
    <property type="match status" value="1"/>
</dbReference>
<evidence type="ECO:0000313" key="1">
    <source>
        <dbReference type="Ensembl" id="ENSAPLP00020009894.1"/>
    </source>
</evidence>
<sequence length="162" mass="18358">MQQRWLLSGVVQKKRWRCCSMLTSQLPCVAQILHYLFMLMNLEVAQWDDIMVVINVACISDSLKRTFLLVDGVVGLQKTDHIAVEMLEEFGIPYVMVLTKIDRASKGLLLKNVLGIQEFVKEKTQGCFPQLFLVSSVEFSGIHLLRCFIAHVTGNLPTVEDS</sequence>
<dbReference type="PANTHER" id="PTHR46498:SF1">
    <property type="entry name" value="GTP-BINDING PROTEIN 8"/>
    <property type="match status" value="1"/>
</dbReference>
<dbReference type="Gene3D" id="3.40.50.300">
    <property type="entry name" value="P-loop containing nucleotide triphosphate hydrolases"/>
    <property type="match status" value="1"/>
</dbReference>
<evidence type="ECO:0000313" key="2">
    <source>
        <dbReference type="Proteomes" id="UP000694400"/>
    </source>
</evidence>
<dbReference type="Ensembl" id="ENSAPLT00020010650.1">
    <property type="protein sequence ID" value="ENSAPLP00020009894.1"/>
    <property type="gene ID" value="ENSAPLG00020007268.1"/>
</dbReference>
<reference evidence="1" key="1">
    <citation type="submission" date="2019-08" db="EMBL/GenBank/DDBJ databases">
        <title>Three high-quality genomes provides insights into domestication of ducks.</title>
        <authorList>
            <person name="Hou Z.C."/>
            <person name="Zhu F."/>
            <person name="Yin Z.T."/>
            <person name="Zhang F."/>
        </authorList>
    </citation>
    <scope>NUCLEOTIDE SEQUENCE [LARGE SCALE GENOMIC DNA]</scope>
</reference>
<organism evidence="1 2">
    <name type="scientific">Anas platyrhynchos</name>
    <name type="common">Mallard</name>
    <name type="synonym">Anas boschas</name>
    <dbReference type="NCBI Taxonomy" id="8839"/>
    <lineage>
        <taxon>Eukaryota</taxon>
        <taxon>Metazoa</taxon>
        <taxon>Chordata</taxon>
        <taxon>Craniata</taxon>
        <taxon>Vertebrata</taxon>
        <taxon>Euteleostomi</taxon>
        <taxon>Archelosauria</taxon>
        <taxon>Archosauria</taxon>
        <taxon>Dinosauria</taxon>
        <taxon>Saurischia</taxon>
        <taxon>Theropoda</taxon>
        <taxon>Coelurosauria</taxon>
        <taxon>Aves</taxon>
        <taxon>Neognathae</taxon>
        <taxon>Galloanserae</taxon>
        <taxon>Anseriformes</taxon>
        <taxon>Anatidae</taxon>
        <taxon>Anatinae</taxon>
        <taxon>Anas</taxon>
    </lineage>
</organism>
<evidence type="ECO:0008006" key="3">
    <source>
        <dbReference type="Google" id="ProtNLM"/>
    </source>
</evidence>
<accession>A0A8B9SR33</accession>
<protein>
    <recommendedName>
        <fullName evidence="3">GTP-binding protein 8</fullName>
    </recommendedName>
</protein>
<dbReference type="Proteomes" id="UP000694400">
    <property type="component" value="Chromosome 1"/>
</dbReference>
<dbReference type="InterPro" id="IPR052279">
    <property type="entry name" value="EngB_GTPase"/>
</dbReference>